<accession>A0ABD5MA13</accession>
<dbReference type="EMBL" id="JBGNYA010000001">
    <property type="protein sequence ID" value="MFA1609858.1"/>
    <property type="molecule type" value="Genomic_DNA"/>
</dbReference>
<dbReference type="InterPro" id="IPR055684">
    <property type="entry name" value="DUF7260"/>
</dbReference>
<comment type="caution">
    <text evidence="2">The sequence shown here is derived from an EMBL/GenBank/DDBJ whole genome shotgun (WGS) entry which is preliminary data.</text>
</comment>
<evidence type="ECO:0000313" key="2">
    <source>
        <dbReference type="EMBL" id="MFA1609858.1"/>
    </source>
</evidence>
<reference evidence="2 3" key="1">
    <citation type="submission" date="2024-08" db="EMBL/GenBank/DDBJ databases">
        <title>Halobellus sp. MBLA0158 whole genome sequence.</title>
        <authorList>
            <person name="Hwang C.Y."/>
            <person name="Cho E.-S."/>
            <person name="Seo M.-J."/>
        </authorList>
    </citation>
    <scope>NUCLEOTIDE SEQUENCE [LARGE SCALE GENOMIC DNA]</scope>
    <source>
        <strain evidence="2 3">MBLA0158</strain>
    </source>
</reference>
<dbReference type="Pfam" id="PF23921">
    <property type="entry name" value="DUF7260"/>
    <property type="match status" value="1"/>
</dbReference>
<dbReference type="AlphaFoldDB" id="A0ABD5MA13"/>
<name>A0ABD5MA13_9EURY</name>
<sequence>MPDIAAAVEDLTAARRRVRDEHRATEKQRRGFEQFRRVVVETDPVSVGGAERALSAGEATAAAATTDDRCRRVRSAFEEQVAPHVDGEAAADVRTALASELSAEVAIALASEGGGNRFTEPLQRAILTHVEQRLAESDVMLRTLDRERASLDDAVETLKSVRGSLPAADAATVILADDETLWKRRRRIESLEADLEAAIEARQSTLDSVTASEVKAGIGHDTVVEYLFGDRETTYPALDALLRGVRECQRRRDRFDEALDDETSGR</sequence>
<gene>
    <name evidence="2" type="ORF">OS889_02410</name>
</gene>
<evidence type="ECO:0000313" key="3">
    <source>
        <dbReference type="Proteomes" id="UP001570511"/>
    </source>
</evidence>
<feature type="domain" description="DUF7260" evidence="1">
    <location>
        <begin position="10"/>
        <end position="252"/>
    </location>
</feature>
<dbReference type="RefSeq" id="WP_372386945.1">
    <property type="nucleotide sequence ID" value="NZ_JBGNYA010000001.1"/>
</dbReference>
<protein>
    <recommendedName>
        <fullName evidence="1">DUF7260 domain-containing protein</fullName>
    </recommendedName>
</protein>
<proteinExistence type="predicted"/>
<keyword evidence="3" id="KW-1185">Reference proteome</keyword>
<evidence type="ECO:0000259" key="1">
    <source>
        <dbReference type="Pfam" id="PF23921"/>
    </source>
</evidence>
<organism evidence="2 3">
    <name type="scientific">Halobellus rubicundus</name>
    <dbReference type="NCBI Taxonomy" id="2996466"/>
    <lineage>
        <taxon>Archaea</taxon>
        <taxon>Methanobacteriati</taxon>
        <taxon>Methanobacteriota</taxon>
        <taxon>Stenosarchaea group</taxon>
        <taxon>Halobacteria</taxon>
        <taxon>Halobacteriales</taxon>
        <taxon>Haloferacaceae</taxon>
        <taxon>Halobellus</taxon>
    </lineage>
</organism>
<dbReference type="Proteomes" id="UP001570511">
    <property type="component" value="Unassembled WGS sequence"/>
</dbReference>